<keyword evidence="1" id="KW-0472">Membrane</keyword>
<protein>
    <submittedName>
        <fullName evidence="2">Uncharacterized protein</fullName>
    </submittedName>
</protein>
<organism evidence="2">
    <name type="scientific">Arundo donax</name>
    <name type="common">Giant reed</name>
    <name type="synonym">Donax arundinaceus</name>
    <dbReference type="NCBI Taxonomy" id="35708"/>
    <lineage>
        <taxon>Eukaryota</taxon>
        <taxon>Viridiplantae</taxon>
        <taxon>Streptophyta</taxon>
        <taxon>Embryophyta</taxon>
        <taxon>Tracheophyta</taxon>
        <taxon>Spermatophyta</taxon>
        <taxon>Magnoliopsida</taxon>
        <taxon>Liliopsida</taxon>
        <taxon>Poales</taxon>
        <taxon>Poaceae</taxon>
        <taxon>PACMAD clade</taxon>
        <taxon>Arundinoideae</taxon>
        <taxon>Arundineae</taxon>
        <taxon>Arundo</taxon>
    </lineage>
</organism>
<accession>A0A0A9AFU2</accession>
<evidence type="ECO:0000313" key="2">
    <source>
        <dbReference type="EMBL" id="JAD47800.1"/>
    </source>
</evidence>
<dbReference type="EMBL" id="GBRH01250095">
    <property type="protein sequence ID" value="JAD47800.1"/>
    <property type="molecule type" value="Transcribed_RNA"/>
</dbReference>
<proteinExistence type="predicted"/>
<feature type="transmembrane region" description="Helical" evidence="1">
    <location>
        <begin position="6"/>
        <end position="24"/>
    </location>
</feature>
<name>A0A0A9AFU2_ARUDO</name>
<keyword evidence="1" id="KW-1133">Transmembrane helix</keyword>
<sequence length="36" mass="4220">MWNIGAVPLLSYLNLALKFMLLTLHRHCVHTQLMKI</sequence>
<evidence type="ECO:0000256" key="1">
    <source>
        <dbReference type="SAM" id="Phobius"/>
    </source>
</evidence>
<reference evidence="2" key="2">
    <citation type="journal article" date="2015" name="Data Brief">
        <title>Shoot transcriptome of the giant reed, Arundo donax.</title>
        <authorList>
            <person name="Barrero R.A."/>
            <person name="Guerrero F.D."/>
            <person name="Moolhuijzen P."/>
            <person name="Goolsby J.A."/>
            <person name="Tidwell J."/>
            <person name="Bellgard S.E."/>
            <person name="Bellgard M.I."/>
        </authorList>
    </citation>
    <scope>NUCLEOTIDE SEQUENCE</scope>
    <source>
        <tissue evidence="2">Shoot tissue taken approximately 20 cm above the soil surface</tissue>
    </source>
</reference>
<keyword evidence="1" id="KW-0812">Transmembrane</keyword>
<dbReference type="AlphaFoldDB" id="A0A0A9AFU2"/>
<reference evidence="2" key="1">
    <citation type="submission" date="2014-09" db="EMBL/GenBank/DDBJ databases">
        <authorList>
            <person name="Magalhaes I.L.F."/>
            <person name="Oliveira U."/>
            <person name="Santos F.R."/>
            <person name="Vidigal T.H.D.A."/>
            <person name="Brescovit A.D."/>
            <person name="Santos A.J."/>
        </authorList>
    </citation>
    <scope>NUCLEOTIDE SEQUENCE</scope>
    <source>
        <tissue evidence="2">Shoot tissue taken approximately 20 cm above the soil surface</tissue>
    </source>
</reference>